<dbReference type="InterPro" id="IPR000073">
    <property type="entry name" value="AB_hydrolase_1"/>
</dbReference>
<dbReference type="Gene3D" id="3.40.50.1820">
    <property type="entry name" value="alpha/beta hydrolase"/>
    <property type="match status" value="1"/>
</dbReference>
<gene>
    <name evidence="2" type="ORF">C5Y93_07960</name>
</gene>
<accession>A0A2S8GQR1</accession>
<name>A0A2S8GQR1_9BACT</name>
<proteinExistence type="predicted"/>
<dbReference type="EMBL" id="PUHZ01000008">
    <property type="protein sequence ID" value="PQO46757.1"/>
    <property type="molecule type" value="Genomic_DNA"/>
</dbReference>
<comment type="caution">
    <text evidence="2">The sequence shown here is derived from an EMBL/GenBank/DDBJ whole genome shotgun (WGS) entry which is preliminary data.</text>
</comment>
<dbReference type="Pfam" id="PF12697">
    <property type="entry name" value="Abhydrolase_6"/>
    <property type="match status" value="1"/>
</dbReference>
<sequence>MEAGMAPGTTKTQRAILRTVLAVLLALQIGCSTMRNSPATVENPLLDKPSNVLASAWGINGFRNPAEDHPARLIPLEPYEPGKIPVVLIHGLASAPGTWRELLDAAEEDPILRGRYQFWVFQYPTGSSYLPSAAALRRSLIDTRRKLDPYGQDPALSQMVLVGHSMGGLIAKLQVTQSGDILWNAISDMPFNAFQADPQTRQQMAETMFFEPQPGVAHVVFIGTPHQGSLWSDYSVGRFGRSLIAFPTAVRENYQKVMASNANFLHLDTDTVPTSIDHLSPQSQVLQATARLPISPQVAVHSIIGANYPLPDDSPGDGVVSETSATFLGATSEVRIECKHPDMNRHPGTIAEIRRILYQQLQDVDRHTPLPLPIGQSLGVR</sequence>
<evidence type="ECO:0000313" key="2">
    <source>
        <dbReference type="EMBL" id="PQO46757.1"/>
    </source>
</evidence>
<dbReference type="PANTHER" id="PTHR37946">
    <property type="entry name" value="SLL1969 PROTEIN"/>
    <property type="match status" value="1"/>
</dbReference>
<dbReference type="SUPFAM" id="SSF53474">
    <property type="entry name" value="alpha/beta-Hydrolases"/>
    <property type="match status" value="1"/>
</dbReference>
<organism evidence="2 3">
    <name type="scientific">Blastopirellula marina</name>
    <dbReference type="NCBI Taxonomy" id="124"/>
    <lineage>
        <taxon>Bacteria</taxon>
        <taxon>Pseudomonadati</taxon>
        <taxon>Planctomycetota</taxon>
        <taxon>Planctomycetia</taxon>
        <taxon>Pirellulales</taxon>
        <taxon>Pirellulaceae</taxon>
        <taxon>Blastopirellula</taxon>
    </lineage>
</organism>
<evidence type="ECO:0000259" key="1">
    <source>
        <dbReference type="Pfam" id="PF12697"/>
    </source>
</evidence>
<reference evidence="2 3" key="1">
    <citation type="submission" date="2018-02" db="EMBL/GenBank/DDBJ databases">
        <title>Comparative genomes isolates from brazilian mangrove.</title>
        <authorList>
            <person name="Araujo J.E."/>
            <person name="Taketani R.G."/>
            <person name="Silva M.C.P."/>
            <person name="Loureco M.V."/>
            <person name="Andreote F.D."/>
        </authorList>
    </citation>
    <scope>NUCLEOTIDE SEQUENCE [LARGE SCALE GENOMIC DNA]</scope>
    <source>
        <strain evidence="2 3">Nap-Phe MGV</strain>
    </source>
</reference>
<dbReference type="InterPro" id="IPR029058">
    <property type="entry name" value="AB_hydrolase_fold"/>
</dbReference>
<dbReference type="PANTHER" id="PTHR37946:SF1">
    <property type="entry name" value="SLL1969 PROTEIN"/>
    <property type="match status" value="1"/>
</dbReference>
<feature type="domain" description="AB hydrolase-1" evidence="1">
    <location>
        <begin position="86"/>
        <end position="320"/>
    </location>
</feature>
<evidence type="ECO:0000313" key="3">
    <source>
        <dbReference type="Proteomes" id="UP000237819"/>
    </source>
</evidence>
<protein>
    <recommendedName>
        <fullName evidence="1">AB hydrolase-1 domain-containing protein</fullName>
    </recommendedName>
</protein>
<dbReference type="AlphaFoldDB" id="A0A2S8GQR1"/>
<dbReference type="Proteomes" id="UP000237819">
    <property type="component" value="Unassembled WGS sequence"/>
</dbReference>